<dbReference type="EMBL" id="QGKW02001911">
    <property type="protein sequence ID" value="KAF2565547.1"/>
    <property type="molecule type" value="Genomic_DNA"/>
</dbReference>
<comment type="caution">
    <text evidence="1">The sequence shown here is derived from an EMBL/GenBank/DDBJ whole genome shotgun (WGS) entry which is preliminary data.</text>
</comment>
<dbReference type="AlphaFoldDB" id="A0A8S9I879"/>
<evidence type="ECO:0000313" key="1">
    <source>
        <dbReference type="EMBL" id="KAF2565547.1"/>
    </source>
</evidence>
<sequence>MFSYLSSAGNKIIGIFQGYKRLSNGQGLTKLPIIDPKVTNEETIIVDLGYFDRNEMSKINAKYFPGLELQLTSEHLQEYDYDSTISACFNNYISILYKLKYGEIGTTVGCNSNPIAQFNGKLRLFRRLAGYEFTSMGVFDINKHKLDKWNAGVNMVAGNLSGHLQFEYRKLVPNKNQVQFKLVPKIHVYRTIADPKPRVEIVCAKHVVSLCVRQTMMMLRNVLVCVACTASGKLVADEPCACGDNVAAEPRNSTRAVMFLTSDNISSGAIVVVGLDLGAEPLRGSCNVAARSSPFLAELKIFILEQWPKESGKGPEKRLLARSRMQRP</sequence>
<reference evidence="1" key="1">
    <citation type="submission" date="2019-12" db="EMBL/GenBank/DDBJ databases">
        <title>Genome sequencing and annotation of Brassica cretica.</title>
        <authorList>
            <person name="Studholme D.J."/>
            <person name="Sarris P.F."/>
        </authorList>
    </citation>
    <scope>NUCLEOTIDE SEQUENCE</scope>
    <source>
        <strain evidence="1">PFS-001/15</strain>
        <tissue evidence="1">Leaf</tissue>
    </source>
</reference>
<organism evidence="1 2">
    <name type="scientific">Brassica cretica</name>
    <name type="common">Mustard</name>
    <dbReference type="NCBI Taxonomy" id="69181"/>
    <lineage>
        <taxon>Eukaryota</taxon>
        <taxon>Viridiplantae</taxon>
        <taxon>Streptophyta</taxon>
        <taxon>Embryophyta</taxon>
        <taxon>Tracheophyta</taxon>
        <taxon>Spermatophyta</taxon>
        <taxon>Magnoliopsida</taxon>
        <taxon>eudicotyledons</taxon>
        <taxon>Gunneridae</taxon>
        <taxon>Pentapetalae</taxon>
        <taxon>rosids</taxon>
        <taxon>malvids</taxon>
        <taxon>Brassicales</taxon>
        <taxon>Brassicaceae</taxon>
        <taxon>Brassiceae</taxon>
        <taxon>Brassica</taxon>
    </lineage>
</organism>
<dbReference type="Proteomes" id="UP000712281">
    <property type="component" value="Unassembled WGS sequence"/>
</dbReference>
<accession>A0A8S9I879</accession>
<proteinExistence type="predicted"/>
<protein>
    <submittedName>
        <fullName evidence="1">Uncharacterized protein</fullName>
    </submittedName>
</protein>
<evidence type="ECO:0000313" key="2">
    <source>
        <dbReference type="Proteomes" id="UP000712281"/>
    </source>
</evidence>
<name>A0A8S9I879_BRACR</name>
<gene>
    <name evidence="1" type="ORF">F2Q68_00024422</name>
</gene>